<organism evidence="2 3">
    <name type="scientific">Marinospirillum alkalitolerans</name>
    <dbReference type="NCBI Taxonomy" id="3123374"/>
    <lineage>
        <taxon>Bacteria</taxon>
        <taxon>Pseudomonadati</taxon>
        <taxon>Pseudomonadota</taxon>
        <taxon>Gammaproteobacteria</taxon>
        <taxon>Oceanospirillales</taxon>
        <taxon>Oceanospirillaceae</taxon>
        <taxon>Marinospirillum</taxon>
    </lineage>
</organism>
<dbReference type="InterPro" id="IPR058248">
    <property type="entry name" value="Lxx211020-like"/>
</dbReference>
<keyword evidence="1" id="KW-0732">Signal</keyword>
<reference evidence="2 3" key="1">
    <citation type="submission" date="2024-02" db="EMBL/GenBank/DDBJ databases">
        <title>Marinospirillum sp. MEB 164 isolated from Lonar lake sediment.</title>
        <authorList>
            <person name="Joshi A."/>
            <person name="Thite S."/>
        </authorList>
    </citation>
    <scope>NUCLEOTIDE SEQUENCE [LARGE SCALE GENOMIC DNA]</scope>
    <source>
        <strain evidence="2 3">MEB164</strain>
    </source>
</reference>
<dbReference type="Gene3D" id="2.60.40.1890">
    <property type="entry name" value="PCu(A)C copper chaperone"/>
    <property type="match status" value="1"/>
</dbReference>
<evidence type="ECO:0000313" key="3">
    <source>
        <dbReference type="Proteomes" id="UP001621714"/>
    </source>
</evidence>
<comment type="caution">
    <text evidence="2">The sequence shown here is derived from an EMBL/GenBank/DDBJ whole genome shotgun (WGS) entry which is preliminary data.</text>
</comment>
<proteinExistence type="predicted"/>
<dbReference type="Proteomes" id="UP001621714">
    <property type="component" value="Unassembled WGS sequence"/>
</dbReference>
<dbReference type="PANTHER" id="PTHR36302">
    <property type="entry name" value="BLR7088 PROTEIN"/>
    <property type="match status" value="1"/>
</dbReference>
<gene>
    <name evidence="2" type="ORF">V6U78_10120</name>
</gene>
<dbReference type="InterPro" id="IPR036182">
    <property type="entry name" value="PCuAC_sf"/>
</dbReference>
<dbReference type="EMBL" id="JBANFI010000005">
    <property type="protein sequence ID" value="MFK7161391.1"/>
    <property type="molecule type" value="Genomic_DNA"/>
</dbReference>
<dbReference type="Pfam" id="PF04314">
    <property type="entry name" value="PCuAC"/>
    <property type="match status" value="1"/>
</dbReference>
<keyword evidence="3" id="KW-1185">Reference proteome</keyword>
<dbReference type="InterPro" id="IPR007410">
    <property type="entry name" value="LpqE-like"/>
</dbReference>
<dbReference type="PANTHER" id="PTHR36302:SF1">
    <property type="entry name" value="COPPER CHAPERONE PCU(A)C"/>
    <property type="match status" value="1"/>
</dbReference>
<evidence type="ECO:0000256" key="1">
    <source>
        <dbReference type="SAM" id="SignalP"/>
    </source>
</evidence>
<name>A0ABW8PZL1_9GAMM</name>
<dbReference type="SUPFAM" id="SSF110087">
    <property type="entry name" value="DR1885-like metal-binding protein"/>
    <property type="match status" value="1"/>
</dbReference>
<feature type="chain" id="PRO_5046914107" evidence="1">
    <location>
        <begin position="21"/>
        <end position="150"/>
    </location>
</feature>
<sequence length="150" mass="16686">MLKHITLALSALVFTSLVWAHQPPLEVQHGFVRAVPPTSEVSAAFMQLHNPHDRPVRLVHATSPASEVVELHTHTQVDGVMQMRRIDAIEVPAQGVTHLQPGGLHLMLIGLKQPLRRDQQVEIQLELEDGSLIELSLPVRPVEGGHRHQH</sequence>
<evidence type="ECO:0000313" key="2">
    <source>
        <dbReference type="EMBL" id="MFK7161391.1"/>
    </source>
</evidence>
<dbReference type="RefSeq" id="WP_405340104.1">
    <property type="nucleotide sequence ID" value="NZ_JBANFI010000005.1"/>
</dbReference>
<protein>
    <submittedName>
        <fullName evidence="2">Copper chaperone PCu(A)C</fullName>
    </submittedName>
</protein>
<feature type="signal peptide" evidence="1">
    <location>
        <begin position="1"/>
        <end position="20"/>
    </location>
</feature>
<accession>A0ABW8PZL1</accession>